<reference evidence="1 2" key="1">
    <citation type="submission" date="2018-06" db="EMBL/GenBank/DDBJ databases">
        <authorList>
            <consortium name="Pathogen Informatics"/>
            <person name="Doyle S."/>
        </authorList>
    </citation>
    <scope>NUCLEOTIDE SEQUENCE [LARGE SCALE GENOMIC DNA]</scope>
    <source>
        <strain evidence="1 2">NCTC4824</strain>
    </source>
</reference>
<dbReference type="InterPro" id="IPR010434">
    <property type="entry name" value="DUF1033"/>
</dbReference>
<evidence type="ECO:0000313" key="2">
    <source>
        <dbReference type="Proteomes" id="UP000249134"/>
    </source>
</evidence>
<evidence type="ECO:0000313" key="1">
    <source>
        <dbReference type="EMBL" id="SQI57623.1"/>
    </source>
</evidence>
<keyword evidence="2" id="KW-1185">Reference proteome</keyword>
<gene>
    <name evidence="1" type="ORF">NCTC4824_02117</name>
</gene>
<protein>
    <submittedName>
        <fullName evidence="1">Uncharacterized protein conserved in bacteria</fullName>
    </submittedName>
</protein>
<name>A0A2X4W3I7_LEDLE</name>
<dbReference type="RefSeq" id="WP_066138227.1">
    <property type="nucleotide sequence ID" value="NZ_CBCSGM010000001.1"/>
</dbReference>
<dbReference type="STRING" id="1348624.GCA_001591545_01179"/>
<dbReference type="Proteomes" id="UP000249134">
    <property type="component" value="Chromosome 1"/>
</dbReference>
<accession>A0A2X4W3I7</accession>
<sequence>MYDKWKVITTKGESEPWWFFKGWQEAIIESKDFKDQLSAIEYYLQQFSALQTKYQCVKVKKNTMAAFWNEGEYVFCTSCDDDLQLYYGLLLMKNDEPFSDLTLAQLEKRDGNE</sequence>
<organism evidence="1 2">
    <name type="scientific">Lederbergia lenta</name>
    <name type="common">Bacillus lentus</name>
    <dbReference type="NCBI Taxonomy" id="1467"/>
    <lineage>
        <taxon>Bacteria</taxon>
        <taxon>Bacillati</taxon>
        <taxon>Bacillota</taxon>
        <taxon>Bacilli</taxon>
        <taxon>Bacillales</taxon>
        <taxon>Bacillaceae</taxon>
        <taxon>Lederbergia</taxon>
    </lineage>
</organism>
<dbReference type="AlphaFoldDB" id="A0A2X4W3I7"/>
<dbReference type="Pfam" id="PF06279">
    <property type="entry name" value="DUF1033"/>
    <property type="match status" value="1"/>
</dbReference>
<dbReference type="EMBL" id="LS483476">
    <property type="protein sequence ID" value="SQI57623.1"/>
    <property type="molecule type" value="Genomic_DNA"/>
</dbReference>
<dbReference type="KEGG" id="blen:NCTC4824_02117"/>
<proteinExistence type="predicted"/>